<dbReference type="RefSeq" id="WP_051575950.1">
    <property type="nucleotide sequence ID" value="NZ_AQRA01000008.1"/>
</dbReference>
<dbReference type="GO" id="GO:0003677">
    <property type="term" value="F:DNA binding"/>
    <property type="evidence" value="ECO:0007669"/>
    <property type="project" value="UniProtKB-KW"/>
</dbReference>
<dbReference type="InterPro" id="IPR010982">
    <property type="entry name" value="Lambda_DNA-bd_dom_sf"/>
</dbReference>
<dbReference type="Proteomes" id="UP000023541">
    <property type="component" value="Unassembled WGS sequence"/>
</dbReference>
<keyword evidence="4" id="KW-1185">Reference proteome</keyword>
<organism evidence="3 4">
    <name type="scientific">Aquimarina atlantica</name>
    <dbReference type="NCBI Taxonomy" id="1317122"/>
    <lineage>
        <taxon>Bacteria</taxon>
        <taxon>Pseudomonadati</taxon>
        <taxon>Bacteroidota</taxon>
        <taxon>Flavobacteriia</taxon>
        <taxon>Flavobacteriales</taxon>
        <taxon>Flavobacteriaceae</taxon>
        <taxon>Aquimarina</taxon>
    </lineage>
</organism>
<proteinExistence type="predicted"/>
<keyword evidence="1" id="KW-0238">DNA-binding</keyword>
<dbReference type="PROSITE" id="PS50943">
    <property type="entry name" value="HTH_CROC1"/>
    <property type="match status" value="1"/>
</dbReference>
<evidence type="ECO:0000313" key="3">
    <source>
        <dbReference type="EMBL" id="EZH72436.1"/>
    </source>
</evidence>
<dbReference type="STRING" id="1317122.ATO12_23595"/>
<protein>
    <recommendedName>
        <fullName evidence="2">HTH cro/C1-type domain-containing protein</fullName>
    </recommendedName>
</protein>
<dbReference type="CDD" id="cd00093">
    <property type="entry name" value="HTH_XRE"/>
    <property type="match status" value="1"/>
</dbReference>
<dbReference type="EMBL" id="AQRA01000008">
    <property type="protein sequence ID" value="EZH72436.1"/>
    <property type="molecule type" value="Genomic_DNA"/>
</dbReference>
<reference evidence="3 4" key="1">
    <citation type="submission" date="2014-04" db="EMBL/GenBank/DDBJ databases">
        <title>Aquimarina sp. 22II-S11-z7 Genome Sequencing.</title>
        <authorList>
            <person name="Lai Q."/>
        </authorList>
    </citation>
    <scope>NUCLEOTIDE SEQUENCE [LARGE SCALE GENOMIC DNA]</scope>
    <source>
        <strain evidence="3 4">22II-S11-z7</strain>
    </source>
</reference>
<evidence type="ECO:0000256" key="1">
    <source>
        <dbReference type="ARBA" id="ARBA00023125"/>
    </source>
</evidence>
<dbReference type="SMART" id="SM00530">
    <property type="entry name" value="HTH_XRE"/>
    <property type="match status" value="1"/>
</dbReference>
<evidence type="ECO:0000259" key="2">
    <source>
        <dbReference type="PROSITE" id="PS50943"/>
    </source>
</evidence>
<evidence type="ECO:0000313" key="4">
    <source>
        <dbReference type="Proteomes" id="UP000023541"/>
    </source>
</evidence>
<name>A0A023BR23_9FLAO</name>
<dbReference type="PANTHER" id="PTHR46558:SF4">
    <property type="entry name" value="DNA-BIDING PHAGE PROTEIN"/>
    <property type="match status" value="1"/>
</dbReference>
<dbReference type="Pfam" id="PF01381">
    <property type="entry name" value="HTH_3"/>
    <property type="match status" value="1"/>
</dbReference>
<dbReference type="OrthoDB" id="1366528at2"/>
<gene>
    <name evidence="3" type="ORF">ATO12_23595</name>
</gene>
<sequence length="81" mass="9443">MGRNRVKPMPQSVKNFGIKIKELRQQRNMSQMDVGAALGIDRENIRKYEKGIQEPRLSIVIKFAAVFNVSFNELFDFIKEK</sequence>
<comment type="caution">
    <text evidence="3">The sequence shown here is derived from an EMBL/GenBank/DDBJ whole genome shotgun (WGS) entry which is preliminary data.</text>
</comment>
<dbReference type="Gene3D" id="1.10.260.40">
    <property type="entry name" value="lambda repressor-like DNA-binding domains"/>
    <property type="match status" value="1"/>
</dbReference>
<dbReference type="AlphaFoldDB" id="A0A023BR23"/>
<feature type="domain" description="HTH cro/C1-type" evidence="2">
    <location>
        <begin position="20"/>
        <end position="74"/>
    </location>
</feature>
<dbReference type="InterPro" id="IPR001387">
    <property type="entry name" value="Cro/C1-type_HTH"/>
</dbReference>
<dbReference type="SUPFAM" id="SSF47413">
    <property type="entry name" value="lambda repressor-like DNA-binding domains"/>
    <property type="match status" value="1"/>
</dbReference>
<dbReference type="PANTHER" id="PTHR46558">
    <property type="entry name" value="TRACRIPTIONAL REGULATORY PROTEIN-RELATED-RELATED"/>
    <property type="match status" value="1"/>
</dbReference>
<accession>A0A023BR23</accession>